<dbReference type="GO" id="GO:0000724">
    <property type="term" value="P:double-strand break repair via homologous recombination"/>
    <property type="evidence" value="ECO:0007669"/>
    <property type="project" value="TreeGrafter"/>
</dbReference>
<keyword evidence="17" id="KW-0175">Coiled coil</keyword>
<dbReference type="GO" id="GO:0008270">
    <property type="term" value="F:zinc ion binding"/>
    <property type="evidence" value="ECO:0007669"/>
    <property type="project" value="UniProtKB-KW"/>
</dbReference>
<dbReference type="Pfam" id="PF00271">
    <property type="entry name" value="Helicase_C"/>
    <property type="match status" value="1"/>
</dbReference>
<feature type="compositionally biased region" description="Low complexity" evidence="18">
    <location>
        <begin position="80"/>
        <end position="91"/>
    </location>
</feature>
<feature type="compositionally biased region" description="Acidic residues" evidence="18">
    <location>
        <begin position="643"/>
        <end position="652"/>
    </location>
</feature>
<evidence type="ECO:0000313" key="24">
    <source>
        <dbReference type="Proteomes" id="UP001054902"/>
    </source>
</evidence>
<feature type="compositionally biased region" description="Basic and acidic residues" evidence="18">
    <location>
        <begin position="278"/>
        <end position="296"/>
    </location>
</feature>
<evidence type="ECO:0000259" key="22">
    <source>
        <dbReference type="PROSITE" id="PS51999"/>
    </source>
</evidence>
<name>A0AAD3H3S6_9STRA</name>
<accession>A0AAD3H3S6</accession>
<evidence type="ECO:0000256" key="1">
    <source>
        <dbReference type="ARBA" id="ARBA00004123"/>
    </source>
</evidence>
<keyword evidence="10" id="KW-0238">DNA-binding</keyword>
<dbReference type="CDD" id="cd18018">
    <property type="entry name" value="DEXHc_RecQ4-like"/>
    <property type="match status" value="1"/>
</dbReference>
<dbReference type="SUPFAM" id="SSF52540">
    <property type="entry name" value="P-loop containing nucleoside triphosphate hydrolases"/>
    <property type="match status" value="1"/>
</dbReference>
<keyword evidence="6" id="KW-0378">Hydrolase</keyword>
<dbReference type="PANTHER" id="PTHR13710:SF108">
    <property type="entry name" value="ATP-DEPENDENT DNA HELICASE Q4"/>
    <property type="match status" value="1"/>
</dbReference>
<sequence>MPPTSKESEQLKRLGNDSNRLRNYLEARKVSNRNIPQTKTSGMLESLLDGKDVNKKGVKRSLYKSQQQRISAKGPATFQKSISCSKGSGKKVTNAKKTNVSSEGSKSIWAKMQRSSKSASSNQQNAKSLDDLLGPSSKSTTFARASKKSKKMTQPSKPKINTKTDEKKDPQKDEPKIQLSTIGLKRSGIKRKKSGLPSLTSVPRSNSLKIGVNKKIPPQIEIEPMTGKLLDQAESCKDKDEPIAIEAKNKFEHANVTYMKRSDSDKECQVSENPSSPSEKEAKSQFNNDLKRDSETMKLPMSPCREEDVTNSETKGLMIPSPSSAHMKMREMEDKKKEIEFQSIKIDEAKAINKQNQNAEESSDRNEIKKRKVNNDNFVRLNMKNNAGACKGARTLKHQNKMKKRRAEWKLRNNRLGVEEFEDDEENRNEVQRIRTSKKISIHTAMDPLNDYLDGKFHSTKKSDEGSRSKKPKTNIPSCPTCPRHQRPCKLLVVKKNNGNKGRKFYVCSMPMGEQCDFFQWEDDTVDAVQRELLHSSTTTGFIARQVAGHVDRFKTLTVPELKQEAKKRGLKYTGRKQAIIARLSIWVRDEVSSAVGVESAVSSEDQINSSDSESEDELMILKGADSYDSDDISSESSHDATEDIECEESGSGDDTTLPSDPSEISPKCLGEESESFLHVSLYKLFGYKGFREGQEWAIRRCLMKKNSLLVAPTGQGKSLCYALPAAMMSGVCIVVSPLVSLMEDQLRHLPPTIPAATLSGTMSAKKLALIIEDLIQNRLKILFVSPERLTSSAFRRLLRPKYNPEKKCYARQLPPVSLLCVDEAHCLSQWGHNFRVSYLRLRTLISKIDPQSILALTATAGPPVVKDICHTLGIQPPKENMNIEQDQETQVLCANRDNIDVAVFYVQNEEERLKRLLQILQGEPGKENDGNESTEGVLSKGSVIIYVWRQKDSEVLTEQLRSYGVEGGIVCYHGGMDAGARSKSQNQFLRGKARICVATVAFGLGINKPDVRGVIHVSLPPSPEHYLQEIGRAGRDAKPALAISLVQENELPQKVSLCYSDRLETCQIDVLIQNLTSLVKTALEKQDADINESPSSKLLNIALPIHSLVKSIDCKEESIFTILSMLEDNNLVDEKLLDIEGIIPDSVTVTLKKRSIDKLGEEEEIISYMKEDSESLHASLNDSSNMNGGTATQKGFSAYSFGVYRLSVIGCVQRLGIGAEPRHVFAALRRLEQSGELELTFDSQGTAIHLKLNESGIDYFRLLLEDDSRVLELASKIHGHFLSQDERRVEKVLSMNKIMRKISALDYKAVKSGESKSNRLILFQDMVNKYFADKNLLENSDIKRGVRGLQQDNHQAKNGINSDVMSLLQDPNLKKKDSRAQFCVEFDGKTFEAYTALVLTKVLHGIATPKTPILEWYSHPLWGRWKEIEFNSLFEYIKTLL</sequence>
<evidence type="ECO:0000256" key="3">
    <source>
        <dbReference type="ARBA" id="ARBA00022723"/>
    </source>
</evidence>
<keyword evidence="4" id="KW-0547">Nucleotide-binding</keyword>
<comment type="subcellular location">
    <subcellularLocation>
        <location evidence="1">Nucleus</location>
    </subcellularLocation>
</comment>
<feature type="compositionally biased region" description="Basic and acidic residues" evidence="18">
    <location>
        <begin position="260"/>
        <end position="269"/>
    </location>
</feature>
<evidence type="ECO:0000256" key="7">
    <source>
        <dbReference type="ARBA" id="ARBA00022806"/>
    </source>
</evidence>
<dbReference type="FunFam" id="3.40.50.300:FF:000772">
    <property type="entry name" value="ATP-dependent DNA helicase Q4"/>
    <property type="match status" value="1"/>
</dbReference>
<comment type="caution">
    <text evidence="23">The sequence shown here is derived from an EMBL/GenBank/DDBJ whole genome shotgun (WGS) entry which is preliminary data.</text>
</comment>
<evidence type="ECO:0000256" key="17">
    <source>
        <dbReference type="SAM" id="Coils"/>
    </source>
</evidence>
<feature type="region of interest" description="Disordered" evidence="18">
    <location>
        <begin position="260"/>
        <end position="322"/>
    </location>
</feature>
<dbReference type="PROSITE" id="PS51194">
    <property type="entry name" value="HELICASE_CTER"/>
    <property type="match status" value="1"/>
</dbReference>
<evidence type="ECO:0000259" key="21">
    <source>
        <dbReference type="PROSITE" id="PS51194"/>
    </source>
</evidence>
<evidence type="ECO:0000256" key="2">
    <source>
        <dbReference type="ARBA" id="ARBA00005446"/>
    </source>
</evidence>
<feature type="domain" description="Helicase C-terminal" evidence="21">
    <location>
        <begin position="913"/>
        <end position="1077"/>
    </location>
</feature>
<dbReference type="NCBIfam" id="TIGR00614">
    <property type="entry name" value="recQ_fam"/>
    <property type="match status" value="1"/>
</dbReference>
<dbReference type="PROSITE" id="PS50800">
    <property type="entry name" value="SAP"/>
    <property type="match status" value="1"/>
</dbReference>
<feature type="compositionally biased region" description="Low complexity" evidence="18">
    <location>
        <begin position="115"/>
        <end position="127"/>
    </location>
</feature>
<feature type="domain" description="SAP" evidence="19">
    <location>
        <begin position="554"/>
        <end position="588"/>
    </location>
</feature>
<dbReference type="EC" id="5.6.2.4" evidence="14"/>
<dbReference type="GO" id="GO:0009378">
    <property type="term" value="F:four-way junction helicase activity"/>
    <property type="evidence" value="ECO:0007669"/>
    <property type="project" value="TreeGrafter"/>
</dbReference>
<feature type="domain" description="Helicase ATP-binding" evidence="20">
    <location>
        <begin position="699"/>
        <end position="879"/>
    </location>
</feature>
<organism evidence="23 24">
    <name type="scientific">Chaetoceros tenuissimus</name>
    <dbReference type="NCBI Taxonomy" id="426638"/>
    <lineage>
        <taxon>Eukaryota</taxon>
        <taxon>Sar</taxon>
        <taxon>Stramenopiles</taxon>
        <taxon>Ochrophyta</taxon>
        <taxon>Bacillariophyta</taxon>
        <taxon>Coscinodiscophyceae</taxon>
        <taxon>Chaetocerotophycidae</taxon>
        <taxon>Chaetocerotales</taxon>
        <taxon>Chaetocerotaceae</taxon>
        <taxon>Chaetoceros</taxon>
    </lineage>
</organism>
<evidence type="ECO:0000256" key="15">
    <source>
        <dbReference type="ARBA" id="ARBA00049360"/>
    </source>
</evidence>
<keyword evidence="12" id="KW-0539">Nucleus</keyword>
<keyword evidence="7" id="KW-0347">Helicase</keyword>
<dbReference type="SMART" id="SM00487">
    <property type="entry name" value="DEXDc"/>
    <property type="match status" value="1"/>
</dbReference>
<dbReference type="InterPro" id="IPR004589">
    <property type="entry name" value="DNA_helicase_ATP-dep_RecQ"/>
</dbReference>
<dbReference type="InterPro" id="IPR003034">
    <property type="entry name" value="SAP_dom"/>
</dbReference>
<evidence type="ECO:0000256" key="12">
    <source>
        <dbReference type="ARBA" id="ARBA00023242"/>
    </source>
</evidence>
<reference evidence="23 24" key="1">
    <citation type="journal article" date="2021" name="Sci. Rep.">
        <title>The genome of the diatom Chaetoceros tenuissimus carries an ancient integrated fragment of an extant virus.</title>
        <authorList>
            <person name="Hongo Y."/>
            <person name="Kimura K."/>
            <person name="Takaki Y."/>
            <person name="Yoshida Y."/>
            <person name="Baba S."/>
            <person name="Kobayashi G."/>
            <person name="Nagasaki K."/>
            <person name="Hano T."/>
            <person name="Tomaru Y."/>
        </authorList>
    </citation>
    <scope>NUCLEOTIDE SEQUENCE [LARGE SCALE GENOMIC DNA]</scope>
    <source>
        <strain evidence="23 24">NIES-3715</strain>
    </source>
</reference>
<evidence type="ECO:0000313" key="23">
    <source>
        <dbReference type="EMBL" id="GFH49261.1"/>
    </source>
</evidence>
<dbReference type="SMART" id="SM00513">
    <property type="entry name" value="SAP"/>
    <property type="match status" value="1"/>
</dbReference>
<dbReference type="InterPro" id="IPR027417">
    <property type="entry name" value="P-loop_NTPase"/>
</dbReference>
<evidence type="ECO:0000256" key="5">
    <source>
        <dbReference type="ARBA" id="ARBA00022771"/>
    </source>
</evidence>
<dbReference type="GO" id="GO:0016787">
    <property type="term" value="F:hydrolase activity"/>
    <property type="evidence" value="ECO:0007669"/>
    <property type="project" value="UniProtKB-KW"/>
</dbReference>
<evidence type="ECO:0000256" key="16">
    <source>
        <dbReference type="PROSITE-ProRule" id="PRU01343"/>
    </source>
</evidence>
<evidence type="ECO:0000256" key="10">
    <source>
        <dbReference type="ARBA" id="ARBA00023125"/>
    </source>
</evidence>
<dbReference type="GO" id="GO:0043138">
    <property type="term" value="F:3'-5' DNA helicase activity"/>
    <property type="evidence" value="ECO:0007669"/>
    <property type="project" value="UniProtKB-EC"/>
</dbReference>
<dbReference type="Proteomes" id="UP001054902">
    <property type="component" value="Unassembled WGS sequence"/>
</dbReference>
<dbReference type="GO" id="GO:0005634">
    <property type="term" value="C:nucleus"/>
    <property type="evidence" value="ECO:0007669"/>
    <property type="project" value="UniProtKB-SubCell"/>
</dbReference>
<evidence type="ECO:0000256" key="14">
    <source>
        <dbReference type="ARBA" id="ARBA00034808"/>
    </source>
</evidence>
<feature type="compositionally biased region" description="Polar residues" evidence="18">
    <location>
        <begin position="95"/>
        <end position="105"/>
    </location>
</feature>
<feature type="compositionally biased region" description="Polar residues" evidence="18">
    <location>
        <begin position="152"/>
        <end position="161"/>
    </location>
</feature>
<dbReference type="SUPFAM" id="SSF68906">
    <property type="entry name" value="SAP domain"/>
    <property type="match status" value="1"/>
</dbReference>
<feature type="region of interest" description="Disordered" evidence="18">
    <location>
        <begin position="26"/>
        <end position="205"/>
    </location>
</feature>
<dbReference type="Pfam" id="PF00270">
    <property type="entry name" value="DEAD"/>
    <property type="match status" value="1"/>
</dbReference>
<evidence type="ECO:0000256" key="11">
    <source>
        <dbReference type="ARBA" id="ARBA00023235"/>
    </source>
</evidence>
<dbReference type="InterPro" id="IPR010666">
    <property type="entry name" value="Znf_GRF"/>
</dbReference>
<evidence type="ECO:0000256" key="18">
    <source>
        <dbReference type="SAM" id="MobiDB-lite"/>
    </source>
</evidence>
<dbReference type="SMART" id="SM00490">
    <property type="entry name" value="HELICc"/>
    <property type="match status" value="1"/>
</dbReference>
<feature type="region of interest" description="Disordered" evidence="18">
    <location>
        <begin position="453"/>
        <end position="479"/>
    </location>
</feature>
<dbReference type="GO" id="GO:0005524">
    <property type="term" value="F:ATP binding"/>
    <property type="evidence" value="ECO:0007669"/>
    <property type="project" value="UniProtKB-KW"/>
</dbReference>
<keyword evidence="3" id="KW-0479">Metal-binding</keyword>
<feature type="coiled-coil region" evidence="17">
    <location>
        <begin position="332"/>
        <end position="372"/>
    </location>
</feature>
<evidence type="ECO:0000256" key="8">
    <source>
        <dbReference type="ARBA" id="ARBA00022833"/>
    </source>
</evidence>
<proteinExistence type="inferred from homology"/>
<feature type="compositionally biased region" description="Polar residues" evidence="18">
    <location>
        <begin position="32"/>
        <end position="43"/>
    </location>
</feature>
<evidence type="ECO:0000256" key="9">
    <source>
        <dbReference type="ARBA" id="ARBA00022840"/>
    </source>
</evidence>
<dbReference type="InterPro" id="IPR011545">
    <property type="entry name" value="DEAD/DEAH_box_helicase_dom"/>
</dbReference>
<dbReference type="Pfam" id="PF02037">
    <property type="entry name" value="SAP"/>
    <property type="match status" value="1"/>
</dbReference>
<keyword evidence="9" id="KW-0067">ATP-binding</keyword>
<evidence type="ECO:0000256" key="13">
    <source>
        <dbReference type="ARBA" id="ARBA00034617"/>
    </source>
</evidence>
<dbReference type="Gene3D" id="1.10.720.30">
    <property type="entry name" value="SAP domain"/>
    <property type="match status" value="1"/>
</dbReference>
<dbReference type="InterPro" id="IPR014001">
    <property type="entry name" value="Helicase_ATP-bd"/>
</dbReference>
<feature type="domain" description="GRF-type" evidence="22">
    <location>
        <begin position="482"/>
        <end position="525"/>
    </location>
</feature>
<dbReference type="PANTHER" id="PTHR13710">
    <property type="entry name" value="DNA HELICASE RECQ FAMILY MEMBER"/>
    <property type="match status" value="1"/>
</dbReference>
<comment type="catalytic activity">
    <reaction evidence="15">
        <text>ATP + H2O = ADP + phosphate + H(+)</text>
        <dbReference type="Rhea" id="RHEA:13065"/>
        <dbReference type="ChEBI" id="CHEBI:15377"/>
        <dbReference type="ChEBI" id="CHEBI:15378"/>
        <dbReference type="ChEBI" id="CHEBI:30616"/>
        <dbReference type="ChEBI" id="CHEBI:43474"/>
        <dbReference type="ChEBI" id="CHEBI:456216"/>
    </reaction>
</comment>
<dbReference type="Pfam" id="PF06839">
    <property type="entry name" value="Zn_ribbon_GRF"/>
    <property type="match status" value="1"/>
</dbReference>
<keyword evidence="8" id="KW-0862">Zinc</keyword>
<feature type="compositionally biased region" description="Basic and acidic residues" evidence="18">
    <location>
        <begin position="162"/>
        <end position="176"/>
    </location>
</feature>
<feature type="compositionally biased region" description="Basic and acidic residues" evidence="18">
    <location>
        <begin position="453"/>
        <end position="468"/>
    </location>
</feature>
<keyword evidence="24" id="KW-1185">Reference proteome</keyword>
<dbReference type="Gene3D" id="3.40.50.300">
    <property type="entry name" value="P-loop containing nucleotide triphosphate hydrolases"/>
    <property type="match status" value="2"/>
</dbReference>
<gene>
    <name evidence="23" type="ORF">CTEN210_05737</name>
</gene>
<feature type="region of interest" description="Disordered" evidence="18">
    <location>
        <begin position="628"/>
        <end position="666"/>
    </location>
</feature>
<evidence type="ECO:0000259" key="19">
    <source>
        <dbReference type="PROSITE" id="PS50800"/>
    </source>
</evidence>
<keyword evidence="11" id="KW-0413">Isomerase</keyword>
<dbReference type="PROSITE" id="PS51999">
    <property type="entry name" value="ZF_GRF"/>
    <property type="match status" value="1"/>
</dbReference>
<dbReference type="GO" id="GO:0005694">
    <property type="term" value="C:chromosome"/>
    <property type="evidence" value="ECO:0007669"/>
    <property type="project" value="TreeGrafter"/>
</dbReference>
<evidence type="ECO:0000256" key="4">
    <source>
        <dbReference type="ARBA" id="ARBA00022741"/>
    </source>
</evidence>
<evidence type="ECO:0000256" key="6">
    <source>
        <dbReference type="ARBA" id="ARBA00022801"/>
    </source>
</evidence>
<evidence type="ECO:0000259" key="20">
    <source>
        <dbReference type="PROSITE" id="PS51192"/>
    </source>
</evidence>
<protein>
    <recommendedName>
        <fullName evidence="14">DNA 3'-5' helicase</fullName>
        <ecNumber evidence="14">5.6.2.4</ecNumber>
    </recommendedName>
</protein>
<dbReference type="InterPro" id="IPR001650">
    <property type="entry name" value="Helicase_C-like"/>
</dbReference>
<dbReference type="GO" id="GO:0003677">
    <property type="term" value="F:DNA binding"/>
    <property type="evidence" value="ECO:0007669"/>
    <property type="project" value="UniProtKB-KW"/>
</dbReference>
<comment type="similarity">
    <text evidence="2">Belongs to the helicase family. RecQ subfamily.</text>
</comment>
<feature type="region of interest" description="Disordered" evidence="18">
    <location>
        <begin position="1"/>
        <end position="20"/>
    </location>
</feature>
<keyword evidence="5 16" id="KW-0863">Zinc-finger</keyword>
<dbReference type="InterPro" id="IPR036361">
    <property type="entry name" value="SAP_dom_sf"/>
</dbReference>
<dbReference type="EMBL" id="BLLK01000038">
    <property type="protein sequence ID" value="GFH49261.1"/>
    <property type="molecule type" value="Genomic_DNA"/>
</dbReference>
<dbReference type="PROSITE" id="PS51192">
    <property type="entry name" value="HELICASE_ATP_BIND_1"/>
    <property type="match status" value="1"/>
</dbReference>
<comment type="catalytic activity">
    <reaction evidence="13">
        <text>Couples ATP hydrolysis with the unwinding of duplex DNA by translocating in the 3'-5' direction.</text>
        <dbReference type="EC" id="5.6.2.4"/>
    </reaction>
</comment>
<dbReference type="GO" id="GO:0005737">
    <property type="term" value="C:cytoplasm"/>
    <property type="evidence" value="ECO:0007669"/>
    <property type="project" value="TreeGrafter"/>
</dbReference>